<name>A0A6G1KV02_9PEZI</name>
<evidence type="ECO:0000313" key="3">
    <source>
        <dbReference type="Proteomes" id="UP000799436"/>
    </source>
</evidence>
<evidence type="ECO:0000256" key="1">
    <source>
        <dbReference type="SAM" id="MobiDB-lite"/>
    </source>
</evidence>
<keyword evidence="3" id="KW-1185">Reference proteome</keyword>
<dbReference type="EMBL" id="ML995955">
    <property type="protein sequence ID" value="KAF2763874.1"/>
    <property type="molecule type" value="Genomic_DNA"/>
</dbReference>
<protein>
    <submittedName>
        <fullName evidence="2">Uncharacterized protein</fullName>
    </submittedName>
</protein>
<accession>A0A6G1KV02</accession>
<gene>
    <name evidence="2" type="ORF">EJ03DRAFT_332370</name>
</gene>
<sequence>MARGSSSSPPQVLHRQRPNLRKPGMLRGYLSNPFVCENGNARATPTWQRMQRRLDFAGAARAR</sequence>
<reference evidence="2" key="1">
    <citation type="journal article" date="2020" name="Stud. Mycol.">
        <title>101 Dothideomycetes genomes: a test case for predicting lifestyles and emergence of pathogens.</title>
        <authorList>
            <person name="Haridas S."/>
            <person name="Albert R."/>
            <person name="Binder M."/>
            <person name="Bloem J."/>
            <person name="Labutti K."/>
            <person name="Salamov A."/>
            <person name="Andreopoulos B."/>
            <person name="Baker S."/>
            <person name="Barry K."/>
            <person name="Bills G."/>
            <person name="Bluhm B."/>
            <person name="Cannon C."/>
            <person name="Castanera R."/>
            <person name="Culley D."/>
            <person name="Daum C."/>
            <person name="Ezra D."/>
            <person name="Gonzalez J."/>
            <person name="Henrissat B."/>
            <person name="Kuo A."/>
            <person name="Liang C."/>
            <person name="Lipzen A."/>
            <person name="Lutzoni F."/>
            <person name="Magnuson J."/>
            <person name="Mondo S."/>
            <person name="Nolan M."/>
            <person name="Ohm R."/>
            <person name="Pangilinan J."/>
            <person name="Park H.-J."/>
            <person name="Ramirez L."/>
            <person name="Alfaro M."/>
            <person name="Sun H."/>
            <person name="Tritt A."/>
            <person name="Yoshinaga Y."/>
            <person name="Zwiers L.-H."/>
            <person name="Turgeon B."/>
            <person name="Goodwin S."/>
            <person name="Spatafora J."/>
            <person name="Crous P."/>
            <person name="Grigoriev I."/>
        </authorList>
    </citation>
    <scope>NUCLEOTIDE SEQUENCE</scope>
    <source>
        <strain evidence="2">CBS 116005</strain>
    </source>
</reference>
<evidence type="ECO:0000313" key="2">
    <source>
        <dbReference type="EMBL" id="KAF2763874.1"/>
    </source>
</evidence>
<feature type="compositionally biased region" description="Polar residues" evidence="1">
    <location>
        <begin position="1"/>
        <end position="10"/>
    </location>
</feature>
<feature type="region of interest" description="Disordered" evidence="1">
    <location>
        <begin position="1"/>
        <end position="26"/>
    </location>
</feature>
<dbReference type="Proteomes" id="UP000799436">
    <property type="component" value="Unassembled WGS sequence"/>
</dbReference>
<organism evidence="2 3">
    <name type="scientific">Teratosphaeria nubilosa</name>
    <dbReference type="NCBI Taxonomy" id="161662"/>
    <lineage>
        <taxon>Eukaryota</taxon>
        <taxon>Fungi</taxon>
        <taxon>Dikarya</taxon>
        <taxon>Ascomycota</taxon>
        <taxon>Pezizomycotina</taxon>
        <taxon>Dothideomycetes</taxon>
        <taxon>Dothideomycetidae</taxon>
        <taxon>Mycosphaerellales</taxon>
        <taxon>Teratosphaeriaceae</taxon>
        <taxon>Teratosphaeria</taxon>
    </lineage>
</organism>
<proteinExistence type="predicted"/>
<dbReference type="AlphaFoldDB" id="A0A6G1KV02"/>